<sequence length="67" mass="7798">MVKIRFSGKVKPIHFVVLRVCEFCAREVVDRRIRPPIFALADSSRTYLSSEKERVKFAIAMTIMRPT</sequence>
<reference evidence="2" key="4">
    <citation type="submission" date="2015-06" db="UniProtKB">
        <authorList>
            <consortium name="EnsemblMetazoa"/>
        </authorList>
    </citation>
    <scope>IDENTIFICATION</scope>
</reference>
<dbReference type="EMBL" id="ADMH02002077">
    <property type="protein sequence ID" value="ETN59506.1"/>
    <property type="molecule type" value="Genomic_DNA"/>
</dbReference>
<dbReference type="EnsemblMetazoa" id="ADAC008897-RA">
    <property type="protein sequence ID" value="ADAC008897-PA"/>
    <property type="gene ID" value="ADAC008897"/>
</dbReference>
<name>W5J682_ANODA</name>
<accession>W5J682</accession>
<keyword evidence="3" id="KW-1185">Reference proteome</keyword>
<reference evidence="1 3" key="1">
    <citation type="journal article" date="2010" name="BMC Genomics">
        <title>Combination of measures distinguishes pre-miRNAs from other stem-loops in the genome of the newly sequenced Anopheles darlingi.</title>
        <authorList>
            <person name="Mendes N.D."/>
            <person name="Freitas A.T."/>
            <person name="Vasconcelos A.T."/>
            <person name="Sagot M.F."/>
        </authorList>
    </citation>
    <scope>NUCLEOTIDE SEQUENCE</scope>
</reference>
<evidence type="ECO:0000313" key="1">
    <source>
        <dbReference type="EMBL" id="ETN59506.1"/>
    </source>
</evidence>
<evidence type="ECO:0000313" key="2">
    <source>
        <dbReference type="EnsemblMetazoa" id="ADAC008897-PA"/>
    </source>
</evidence>
<gene>
    <name evidence="1" type="ORF">AND_008897</name>
</gene>
<protein>
    <submittedName>
        <fullName evidence="1 2">Uncharacterized protein</fullName>
    </submittedName>
</protein>
<dbReference type="AlphaFoldDB" id="W5J682"/>
<dbReference type="HOGENOM" id="CLU_2814502_0_0_1"/>
<dbReference type="VEuPathDB" id="VectorBase:ADAC008897"/>
<evidence type="ECO:0000313" key="3">
    <source>
        <dbReference type="Proteomes" id="UP000000673"/>
    </source>
</evidence>
<organism evidence="1">
    <name type="scientific">Anopheles darlingi</name>
    <name type="common">Mosquito</name>
    <dbReference type="NCBI Taxonomy" id="43151"/>
    <lineage>
        <taxon>Eukaryota</taxon>
        <taxon>Metazoa</taxon>
        <taxon>Ecdysozoa</taxon>
        <taxon>Arthropoda</taxon>
        <taxon>Hexapoda</taxon>
        <taxon>Insecta</taxon>
        <taxon>Pterygota</taxon>
        <taxon>Neoptera</taxon>
        <taxon>Endopterygota</taxon>
        <taxon>Diptera</taxon>
        <taxon>Nematocera</taxon>
        <taxon>Culicoidea</taxon>
        <taxon>Culicidae</taxon>
        <taxon>Anophelinae</taxon>
        <taxon>Anopheles</taxon>
    </lineage>
</organism>
<dbReference type="Proteomes" id="UP000000673">
    <property type="component" value="Unassembled WGS sequence"/>
</dbReference>
<reference evidence="1" key="3">
    <citation type="journal article" date="2013" name="Nucleic Acids Res.">
        <title>The genome of Anopheles darlingi, the main neotropical malaria vector.</title>
        <authorList>
            <person name="Marinotti O."/>
            <person name="Cerqueira G.C."/>
            <person name="de Almeida L.G."/>
            <person name="Ferro M.I."/>
            <person name="Loreto E.L."/>
            <person name="Zaha A."/>
            <person name="Teixeira S.M."/>
            <person name="Wespiser A.R."/>
            <person name="Almeida E Silva A."/>
            <person name="Schlindwein A.D."/>
            <person name="Pacheco A.C."/>
            <person name="Silva A.L."/>
            <person name="Graveley B.R."/>
            <person name="Walenz B.P."/>
            <person name="Lima Bde A."/>
            <person name="Ribeiro C.A."/>
            <person name="Nunes-Silva C.G."/>
            <person name="de Carvalho C.R."/>
            <person name="Soares C.M."/>
            <person name="de Menezes C.B."/>
            <person name="Matiolli C."/>
            <person name="Caffrey D."/>
            <person name="Araujo D.A."/>
            <person name="de Oliveira D.M."/>
            <person name="Golenbock D."/>
            <person name="Grisard E.C."/>
            <person name="Fantinatti-Garboggini F."/>
            <person name="de Carvalho F.M."/>
            <person name="Barcellos F.G."/>
            <person name="Prosdocimi F."/>
            <person name="May G."/>
            <person name="Azevedo Junior G.M."/>
            <person name="Guimaraes G.M."/>
            <person name="Goldman G.H."/>
            <person name="Padilha I.Q."/>
            <person name="Batista Jda S."/>
            <person name="Ferro J.A."/>
            <person name="Ribeiro J.M."/>
            <person name="Fietto J.L."/>
            <person name="Dabbas K.M."/>
            <person name="Cerdeira L."/>
            <person name="Agnez-Lima L.F."/>
            <person name="Brocchi M."/>
            <person name="de Carvalho M.O."/>
            <person name="Teixeira Mde M."/>
            <person name="Diniz Maia Mde M."/>
            <person name="Goldman M.H."/>
            <person name="Cruz Schneider M.P."/>
            <person name="Felipe M.S."/>
            <person name="Hungria M."/>
            <person name="Nicolas M.F."/>
            <person name="Pereira M."/>
            <person name="Montes M.A."/>
            <person name="Cantao M.E."/>
            <person name="Vincentz M."/>
            <person name="Rafael M.S."/>
            <person name="Silverman N."/>
            <person name="Stoco P.H."/>
            <person name="Souza R.C."/>
            <person name="Vicentini R."/>
            <person name="Gazzinelli R.T."/>
            <person name="Neves Rde O."/>
            <person name="Silva R."/>
            <person name="Astolfi-Filho S."/>
            <person name="Maciel T.E."/>
            <person name="Urmenyi T.P."/>
            <person name="Tadei W.P."/>
            <person name="Camargo E.P."/>
            <person name="de Vasconcelos A.T."/>
        </authorList>
    </citation>
    <scope>NUCLEOTIDE SEQUENCE</scope>
</reference>
<proteinExistence type="predicted"/>
<reference evidence="1" key="2">
    <citation type="submission" date="2010-05" db="EMBL/GenBank/DDBJ databases">
        <authorList>
            <person name="Almeida L.G."/>
            <person name="Nicolas M.F."/>
            <person name="Souza R.C."/>
            <person name="Vasconcelos A.T.R."/>
        </authorList>
    </citation>
    <scope>NUCLEOTIDE SEQUENCE</scope>
</reference>